<reference evidence="1" key="1">
    <citation type="submission" date="2022-03" db="EMBL/GenBank/DDBJ databases">
        <authorList>
            <person name="Sayadi A."/>
        </authorList>
    </citation>
    <scope>NUCLEOTIDE SEQUENCE</scope>
</reference>
<dbReference type="AlphaFoldDB" id="A0A9P0NUY6"/>
<proteinExistence type="predicted"/>
<organism evidence="1 2">
    <name type="scientific">Acanthoscelides obtectus</name>
    <name type="common">Bean weevil</name>
    <name type="synonym">Bruchus obtectus</name>
    <dbReference type="NCBI Taxonomy" id="200917"/>
    <lineage>
        <taxon>Eukaryota</taxon>
        <taxon>Metazoa</taxon>
        <taxon>Ecdysozoa</taxon>
        <taxon>Arthropoda</taxon>
        <taxon>Hexapoda</taxon>
        <taxon>Insecta</taxon>
        <taxon>Pterygota</taxon>
        <taxon>Neoptera</taxon>
        <taxon>Endopterygota</taxon>
        <taxon>Coleoptera</taxon>
        <taxon>Polyphaga</taxon>
        <taxon>Cucujiformia</taxon>
        <taxon>Chrysomeloidea</taxon>
        <taxon>Chrysomelidae</taxon>
        <taxon>Bruchinae</taxon>
        <taxon>Bruchini</taxon>
        <taxon>Acanthoscelides</taxon>
    </lineage>
</organism>
<evidence type="ECO:0000313" key="1">
    <source>
        <dbReference type="EMBL" id="CAH1957294.1"/>
    </source>
</evidence>
<dbReference type="Proteomes" id="UP001152888">
    <property type="component" value="Unassembled WGS sequence"/>
</dbReference>
<comment type="caution">
    <text evidence="1">The sequence shown here is derived from an EMBL/GenBank/DDBJ whole genome shotgun (WGS) entry which is preliminary data.</text>
</comment>
<dbReference type="OrthoDB" id="6783358at2759"/>
<dbReference type="PANTHER" id="PTHR37162:SF1">
    <property type="entry name" value="BED-TYPE DOMAIN-CONTAINING PROTEIN"/>
    <property type="match status" value="1"/>
</dbReference>
<protein>
    <recommendedName>
        <fullName evidence="3">DUF4371 domain-containing protein</fullName>
    </recommendedName>
</protein>
<evidence type="ECO:0008006" key="3">
    <source>
        <dbReference type="Google" id="ProtNLM"/>
    </source>
</evidence>
<name>A0A9P0NUY6_ACAOB</name>
<accession>A0A9P0NUY6</accession>
<dbReference type="PANTHER" id="PTHR37162">
    <property type="entry name" value="HAT FAMILY DIMERISATION DOMAINCONTAINING PROTEIN-RELATED"/>
    <property type="match status" value="1"/>
</dbReference>
<keyword evidence="2" id="KW-1185">Reference proteome</keyword>
<gene>
    <name evidence="1" type="ORF">ACAOBT_LOCUS2011</name>
</gene>
<dbReference type="EMBL" id="CAKOFQ010006669">
    <property type="protein sequence ID" value="CAH1957294.1"/>
    <property type="molecule type" value="Genomic_DNA"/>
</dbReference>
<sequence>MEHLPAVITKLAPDSEIAKKIKCSRTKCSCVIKNVISKRHEEEICEILTKIKFSLIIEESTDRSCTKHLCLVFRYRHNNTIQDSFLALLPIKEARAEDLYKEITNFFSLKKILYQRNLIGFASDGANVMVGKHNSVVTRLKLPLKLIEL</sequence>
<evidence type="ECO:0000313" key="2">
    <source>
        <dbReference type="Proteomes" id="UP001152888"/>
    </source>
</evidence>